<dbReference type="PANTHER" id="PTHR43649:SF12">
    <property type="entry name" value="DIACETYLCHITOBIOSE BINDING PROTEIN DASA"/>
    <property type="match status" value="1"/>
</dbReference>
<dbReference type="InterPro" id="IPR006059">
    <property type="entry name" value="SBP"/>
</dbReference>
<protein>
    <submittedName>
        <fullName evidence="1">ABC-type glycerol-3-phosphate transport system, substrate-binding protein</fullName>
    </submittedName>
</protein>
<sequence length="442" mass="48436">MAAGVAGCVGGGGSEGLDFWLFGGTPAEREYISSHYSNYDGDVNYQHQEWGQKYQIIASAAANNNLPAVMAGQAQQVPDYVGAGAIEPLDGDAFGDRLDEINDIFVEANLETLRYADVGDYDGERQYALPGGYADMGPFVDIRTDYMERTSFDEPPRTWPELVQLAEEMQELDEVDSAVTTSGNDQGLTAGYFIGFVYANGGRYYDPDSLEATVDQPGFVEAVELYEELASSGLFPSAIAENDHIEAGRRLIEGNSGIFITYSHANAVMETIDAPDEWYDGEGHIVTRAPLPESPSGNFEPRDLLLQNAQAFMLANGTEDDDERESAFEFIEWWNGEDQLAPWTGDPDNDVGIRGRVPTLQSAFDDPPELMRTEFGDLITLYEDDDLFNNTARFPSFSGLASVQSIINRTVLQPVMLGEATAEEACSDANDQIQDVIDDELA</sequence>
<keyword evidence="2" id="KW-1185">Reference proteome</keyword>
<dbReference type="SUPFAM" id="SSF53850">
    <property type="entry name" value="Periplasmic binding protein-like II"/>
    <property type="match status" value="1"/>
</dbReference>
<accession>A0A1I0QVV2</accession>
<dbReference type="Pfam" id="PF01547">
    <property type="entry name" value="SBP_bac_1"/>
    <property type="match status" value="1"/>
</dbReference>
<dbReference type="AlphaFoldDB" id="A0A1I0QVV2"/>
<reference evidence="2" key="1">
    <citation type="submission" date="2016-10" db="EMBL/GenBank/DDBJ databases">
        <authorList>
            <person name="Varghese N."/>
        </authorList>
    </citation>
    <scope>NUCLEOTIDE SEQUENCE [LARGE SCALE GENOMIC DNA]</scope>
    <source>
        <strain evidence="2">CGMCC 1.12284</strain>
    </source>
</reference>
<name>A0A1I0QVV2_9EURY</name>
<dbReference type="EMBL" id="FOIS01000005">
    <property type="protein sequence ID" value="SEW31132.1"/>
    <property type="molecule type" value="Genomic_DNA"/>
</dbReference>
<dbReference type="Gene3D" id="3.40.190.10">
    <property type="entry name" value="Periplasmic binding protein-like II"/>
    <property type="match status" value="1"/>
</dbReference>
<dbReference type="STRING" id="1202768.SAMN05216285_3956"/>
<dbReference type="RefSeq" id="WP_049989938.1">
    <property type="nucleotide sequence ID" value="NZ_FOIS01000005.1"/>
</dbReference>
<dbReference type="Proteomes" id="UP000183275">
    <property type="component" value="Unassembled WGS sequence"/>
</dbReference>
<evidence type="ECO:0000313" key="2">
    <source>
        <dbReference type="Proteomes" id="UP000183275"/>
    </source>
</evidence>
<proteinExistence type="predicted"/>
<evidence type="ECO:0000313" key="1">
    <source>
        <dbReference type="EMBL" id="SEW31132.1"/>
    </source>
</evidence>
<organism evidence="1 2">
    <name type="scientific">Natrinema salifodinae</name>
    <dbReference type="NCBI Taxonomy" id="1202768"/>
    <lineage>
        <taxon>Archaea</taxon>
        <taxon>Methanobacteriati</taxon>
        <taxon>Methanobacteriota</taxon>
        <taxon>Stenosarchaea group</taxon>
        <taxon>Halobacteria</taxon>
        <taxon>Halobacteriales</taxon>
        <taxon>Natrialbaceae</taxon>
        <taxon>Natrinema</taxon>
    </lineage>
</organism>
<dbReference type="eggNOG" id="arCOG00151">
    <property type="taxonomic scope" value="Archaea"/>
</dbReference>
<dbReference type="InterPro" id="IPR050490">
    <property type="entry name" value="Bact_solute-bd_prot1"/>
</dbReference>
<gene>
    <name evidence="1" type="ORF">SAMN05216285_3956</name>
</gene>
<dbReference type="PANTHER" id="PTHR43649">
    <property type="entry name" value="ARABINOSE-BINDING PROTEIN-RELATED"/>
    <property type="match status" value="1"/>
</dbReference>